<dbReference type="GeneID" id="110991059"/>
<keyword evidence="2" id="KW-0812">Transmembrane</keyword>
<feature type="compositionally biased region" description="Basic and acidic residues" evidence="1">
    <location>
        <begin position="142"/>
        <end position="152"/>
    </location>
</feature>
<evidence type="ECO:0000256" key="1">
    <source>
        <dbReference type="SAM" id="MobiDB-lite"/>
    </source>
</evidence>
<feature type="compositionally biased region" description="Acidic residues" evidence="1">
    <location>
        <begin position="17"/>
        <end position="28"/>
    </location>
</feature>
<keyword evidence="2" id="KW-0472">Membrane</keyword>
<dbReference type="RefSeq" id="XP_022111850.1">
    <property type="nucleotide sequence ID" value="XM_022256158.1"/>
</dbReference>
<protein>
    <submittedName>
        <fullName evidence="4 5">Uncharacterized protein LOC110991059 isoform X1</fullName>
    </submittedName>
</protein>
<keyword evidence="2" id="KW-1133">Transmembrane helix</keyword>
<evidence type="ECO:0000313" key="3">
    <source>
        <dbReference type="Proteomes" id="UP000694845"/>
    </source>
</evidence>
<dbReference type="OrthoDB" id="6144433at2759"/>
<dbReference type="Proteomes" id="UP000694845">
    <property type="component" value="Unplaced"/>
</dbReference>
<feature type="compositionally biased region" description="Basic and acidic residues" evidence="1">
    <location>
        <begin position="103"/>
        <end position="118"/>
    </location>
</feature>
<name>A0A8B8A2D8_ACAPL</name>
<dbReference type="AlphaFoldDB" id="A0A8B8A2D8"/>
<feature type="transmembrane region" description="Helical" evidence="2">
    <location>
        <begin position="240"/>
        <end position="264"/>
    </location>
</feature>
<dbReference type="KEGG" id="aplc:110991059"/>
<accession>A0A8B8A2D8</accession>
<gene>
    <name evidence="4 5" type="primary">LOC110991059</name>
</gene>
<feature type="region of interest" description="Disordered" evidence="1">
    <location>
        <begin position="1"/>
        <end position="160"/>
    </location>
</feature>
<feature type="compositionally biased region" description="Acidic residues" evidence="1">
    <location>
        <begin position="35"/>
        <end position="52"/>
    </location>
</feature>
<proteinExistence type="predicted"/>
<evidence type="ECO:0000313" key="4">
    <source>
        <dbReference type="RefSeq" id="XP_022111849.1"/>
    </source>
</evidence>
<feature type="compositionally biased region" description="Basic and acidic residues" evidence="1">
    <location>
        <begin position="61"/>
        <end position="79"/>
    </location>
</feature>
<keyword evidence="3" id="KW-1185">Reference proteome</keyword>
<dbReference type="RefSeq" id="XP_022111849.1">
    <property type="nucleotide sequence ID" value="XM_022256157.1"/>
</dbReference>
<organism evidence="3 4">
    <name type="scientific">Acanthaster planci</name>
    <name type="common">Crown-of-thorns starfish</name>
    <dbReference type="NCBI Taxonomy" id="133434"/>
    <lineage>
        <taxon>Eukaryota</taxon>
        <taxon>Metazoa</taxon>
        <taxon>Echinodermata</taxon>
        <taxon>Eleutherozoa</taxon>
        <taxon>Asterozoa</taxon>
        <taxon>Asteroidea</taxon>
        <taxon>Valvatacea</taxon>
        <taxon>Valvatida</taxon>
        <taxon>Acanthasteridae</taxon>
        <taxon>Acanthaster</taxon>
    </lineage>
</organism>
<sequence length="569" mass="63591">MDFRRHGFKYQLARISEEDEEAEEEGTDEGTALMDEQDDNAFKDEDDPESDGVDGSPSPHSDGETSPHSDDEASPRSDSETDPEGNPTGELETDTAAVSSGNVEDKQAGGGCKEDEGMASRPPGYQDPPSYEETIRMSAIKVEGETPKRDRDEDLEWDQDESVEPNVIVNPFSDLRDGSPQEDIELGEMPGRSPRLTGATAEVTPSGDSIKRFVQPMEIESQTTQKPFHICFSEMNSRSLLIIIFSILIAIVAVLIVVLLPLAFSYVEYYELGLKQQRSTGQVFFNDGAFESGRHAVGPDYIFKKYPSWATSVHLDDIAVITTAGLSLSFSCSFQYFIREEELGLLEQRFDQGYPEVIKFVAEAALKNVAASINLSLYLEQRRQVEILFHDALRAKLGGNCCPDLEECLRYDTCHLCSNSDVCSRGYHINVPFFQLLEINLPDVILDRNLQVQLMHEEAEKETFLQQERLTRKRTEELVQGILNSASEVTNNSTSQASLIQSLGEAEARAIVEGSVSGGLTLMYNSMNVTVDQHKASLHWLRTLEKQDRLVMGVSFQEYMKLIKNWTVT</sequence>
<reference evidence="4 5" key="1">
    <citation type="submission" date="2025-04" db="UniProtKB">
        <authorList>
            <consortium name="RefSeq"/>
        </authorList>
    </citation>
    <scope>IDENTIFICATION</scope>
</reference>
<evidence type="ECO:0000256" key="2">
    <source>
        <dbReference type="SAM" id="Phobius"/>
    </source>
</evidence>
<evidence type="ECO:0000313" key="5">
    <source>
        <dbReference type="RefSeq" id="XP_022111850.1"/>
    </source>
</evidence>